<dbReference type="SMART" id="SM00747">
    <property type="entry name" value="CFEM"/>
    <property type="match status" value="1"/>
</dbReference>
<comment type="similarity">
    <text evidence="3">Belongs to the RBT5 family.</text>
</comment>
<feature type="region of interest" description="Disordered" evidence="10">
    <location>
        <begin position="123"/>
        <end position="144"/>
    </location>
</feature>
<dbReference type="AlphaFoldDB" id="G0SDR6"/>
<dbReference type="GO" id="GO:0098552">
    <property type="term" value="C:side of membrane"/>
    <property type="evidence" value="ECO:0007669"/>
    <property type="project" value="UniProtKB-KW"/>
</dbReference>
<evidence type="ECO:0000256" key="5">
    <source>
        <dbReference type="ARBA" id="ARBA00022622"/>
    </source>
</evidence>
<feature type="region of interest" description="Disordered" evidence="10">
    <location>
        <begin position="202"/>
        <end position="231"/>
    </location>
</feature>
<proteinExistence type="inferred from homology"/>
<keyword evidence="14" id="KW-1185">Reference proteome</keyword>
<dbReference type="OMA" id="CFIEAGP"/>
<feature type="domain" description="CFEM" evidence="12">
    <location>
        <begin position="27"/>
        <end position="139"/>
    </location>
</feature>
<evidence type="ECO:0000313" key="13">
    <source>
        <dbReference type="EMBL" id="EGS18667.1"/>
    </source>
</evidence>
<evidence type="ECO:0000256" key="11">
    <source>
        <dbReference type="SAM" id="SignalP"/>
    </source>
</evidence>
<dbReference type="OrthoDB" id="3767534at2759"/>
<dbReference type="KEGG" id="cthr:CTHT_0052730"/>
<comment type="subcellular location">
    <subcellularLocation>
        <location evidence="1">Membrane</location>
        <topology evidence="1">Lipid-anchor</topology>
        <topology evidence="1">GPI-anchor</topology>
    </subcellularLocation>
    <subcellularLocation>
        <location evidence="2">Secreted</location>
    </subcellularLocation>
</comment>
<accession>G0SDR6</accession>
<dbReference type="eggNOG" id="ENOG502RVN5">
    <property type="taxonomic scope" value="Eukaryota"/>
</dbReference>
<name>G0SDR6_CHATD</name>
<keyword evidence="6 11" id="KW-0732">Signal</keyword>
<comment type="caution">
    <text evidence="9">Lacks conserved residue(s) required for the propagation of feature annotation.</text>
</comment>
<keyword evidence="7" id="KW-1015">Disulfide bond</keyword>
<evidence type="ECO:0000256" key="10">
    <source>
        <dbReference type="SAM" id="MobiDB-lite"/>
    </source>
</evidence>
<dbReference type="EMBL" id="GL988045">
    <property type="protein sequence ID" value="EGS18667.1"/>
    <property type="molecule type" value="Genomic_DNA"/>
</dbReference>
<evidence type="ECO:0000259" key="12">
    <source>
        <dbReference type="PROSITE" id="PS52012"/>
    </source>
</evidence>
<dbReference type="RefSeq" id="XP_006695612.1">
    <property type="nucleotide sequence ID" value="XM_006695549.1"/>
</dbReference>
<sequence>MKVPTTYIFVATTVLLVAGVLAQDPIPSAAVTPSATTDSDVPNCTALALKIIPFCAQPCFIEAGPNLGCTGSDMIACQCRQADKLRSVVDGCVKSSCQPDEVQKVLDGSSKVCDCVLNKPSTTISTSTTSTTTTTSSETTTTDDAETTVIETATTVVDPSASCTEHPGSDETESVTTVSVIFTPTITITDCSSACSPTSGALGVNSSTPPQHSQIHTTASQSHSPISSEVPGAGTQTRLAIDMVMFFAAVVALRIL</sequence>
<dbReference type="HOGENOM" id="CLU_1085866_0_0_1"/>
<evidence type="ECO:0000256" key="3">
    <source>
        <dbReference type="ARBA" id="ARBA00010031"/>
    </source>
</evidence>
<protein>
    <recommendedName>
        <fullName evidence="12">CFEM domain-containing protein</fullName>
    </recommendedName>
</protein>
<evidence type="ECO:0000256" key="4">
    <source>
        <dbReference type="ARBA" id="ARBA00022525"/>
    </source>
</evidence>
<keyword evidence="8" id="KW-0449">Lipoprotein</keyword>
<evidence type="ECO:0000313" key="14">
    <source>
        <dbReference type="Proteomes" id="UP000008066"/>
    </source>
</evidence>
<evidence type="ECO:0000256" key="2">
    <source>
        <dbReference type="ARBA" id="ARBA00004613"/>
    </source>
</evidence>
<evidence type="ECO:0000256" key="9">
    <source>
        <dbReference type="PROSITE-ProRule" id="PRU01356"/>
    </source>
</evidence>
<dbReference type="PROSITE" id="PS52012">
    <property type="entry name" value="CFEM"/>
    <property type="match status" value="1"/>
</dbReference>
<keyword evidence="5" id="KW-0336">GPI-anchor</keyword>
<dbReference type="STRING" id="759272.G0SDR6"/>
<feature type="compositionally biased region" description="Polar residues" evidence="10">
    <location>
        <begin position="202"/>
        <end position="227"/>
    </location>
</feature>
<keyword evidence="5" id="KW-0325">Glycoprotein</keyword>
<dbReference type="InterPro" id="IPR008427">
    <property type="entry name" value="Extracellular_membr_CFEM_dom"/>
</dbReference>
<evidence type="ECO:0000256" key="8">
    <source>
        <dbReference type="ARBA" id="ARBA00023288"/>
    </source>
</evidence>
<dbReference type="Proteomes" id="UP000008066">
    <property type="component" value="Unassembled WGS sequence"/>
</dbReference>
<evidence type="ECO:0000256" key="7">
    <source>
        <dbReference type="ARBA" id="ARBA00023157"/>
    </source>
</evidence>
<organism evidence="14">
    <name type="scientific">Chaetomium thermophilum (strain DSM 1495 / CBS 144.50 / IMI 039719)</name>
    <name type="common">Thermochaetoides thermophila</name>
    <dbReference type="NCBI Taxonomy" id="759272"/>
    <lineage>
        <taxon>Eukaryota</taxon>
        <taxon>Fungi</taxon>
        <taxon>Dikarya</taxon>
        <taxon>Ascomycota</taxon>
        <taxon>Pezizomycotina</taxon>
        <taxon>Sordariomycetes</taxon>
        <taxon>Sordariomycetidae</taxon>
        <taxon>Sordariales</taxon>
        <taxon>Chaetomiaceae</taxon>
        <taxon>Thermochaetoides</taxon>
    </lineage>
</organism>
<keyword evidence="5" id="KW-0472">Membrane</keyword>
<gene>
    <name evidence="13" type="ORF">CTHT_0052730</name>
</gene>
<reference evidence="13 14" key="1">
    <citation type="journal article" date="2011" name="Cell">
        <title>Insight into structure and assembly of the nuclear pore complex by utilizing the genome of a eukaryotic thermophile.</title>
        <authorList>
            <person name="Amlacher S."/>
            <person name="Sarges P."/>
            <person name="Flemming D."/>
            <person name="van Noort V."/>
            <person name="Kunze R."/>
            <person name="Devos D.P."/>
            <person name="Arumugam M."/>
            <person name="Bork P."/>
            <person name="Hurt E."/>
        </authorList>
    </citation>
    <scope>NUCLEOTIDE SEQUENCE [LARGE SCALE GENOMIC DNA]</scope>
    <source>
        <strain evidence="14">DSM 1495 / CBS 144.50 / IMI 039719</strain>
    </source>
</reference>
<feature type="chain" id="PRO_5003409463" description="CFEM domain-containing protein" evidence="11">
    <location>
        <begin position="23"/>
        <end position="256"/>
    </location>
</feature>
<keyword evidence="4" id="KW-0964">Secreted</keyword>
<feature type="compositionally biased region" description="Low complexity" evidence="10">
    <location>
        <begin position="123"/>
        <end position="140"/>
    </location>
</feature>
<feature type="signal peptide" evidence="11">
    <location>
        <begin position="1"/>
        <end position="22"/>
    </location>
</feature>
<evidence type="ECO:0000256" key="6">
    <source>
        <dbReference type="ARBA" id="ARBA00022729"/>
    </source>
</evidence>
<dbReference type="GO" id="GO:0005576">
    <property type="term" value="C:extracellular region"/>
    <property type="evidence" value="ECO:0007669"/>
    <property type="project" value="UniProtKB-SubCell"/>
</dbReference>
<dbReference type="GeneID" id="18259311"/>
<evidence type="ECO:0000256" key="1">
    <source>
        <dbReference type="ARBA" id="ARBA00004589"/>
    </source>
</evidence>
<dbReference type="Pfam" id="PF05730">
    <property type="entry name" value="CFEM"/>
    <property type="match status" value="1"/>
</dbReference>